<dbReference type="EMBL" id="JBHSZV010000013">
    <property type="protein sequence ID" value="MFC7061408.1"/>
    <property type="molecule type" value="Genomic_DNA"/>
</dbReference>
<accession>A0ABW2EGX9</accession>
<dbReference type="Proteomes" id="UP001596410">
    <property type="component" value="Unassembled WGS sequence"/>
</dbReference>
<comment type="caution">
    <text evidence="1">The sequence shown here is derived from an EMBL/GenBank/DDBJ whole genome shotgun (WGS) entry which is preliminary data.</text>
</comment>
<organism evidence="1 2">
    <name type="scientific">Halobacillus seohaensis</name>
    <dbReference type="NCBI Taxonomy" id="447421"/>
    <lineage>
        <taxon>Bacteria</taxon>
        <taxon>Bacillati</taxon>
        <taxon>Bacillota</taxon>
        <taxon>Bacilli</taxon>
        <taxon>Bacillales</taxon>
        <taxon>Bacillaceae</taxon>
        <taxon>Halobacillus</taxon>
    </lineage>
</organism>
<protein>
    <submittedName>
        <fullName evidence="1">Uncharacterized protein</fullName>
    </submittedName>
</protein>
<keyword evidence="2" id="KW-1185">Reference proteome</keyword>
<dbReference type="RefSeq" id="WP_204708004.1">
    <property type="nucleotide sequence ID" value="NZ_JBHSZV010000013.1"/>
</dbReference>
<sequence>MGEVFDFDRYKSRKEIRKVSQENVIYEIYLTTVKYVYRYSAVDLTNPVEHLTTDSELRHLFKEDRDRFYYAFSELTKYWGIEIERASAYPQGKEFEVFSTIGDLCVFIEGRTKGL</sequence>
<evidence type="ECO:0000313" key="2">
    <source>
        <dbReference type="Proteomes" id="UP001596410"/>
    </source>
</evidence>
<name>A0ABW2EGX9_9BACI</name>
<gene>
    <name evidence="1" type="ORF">ACFQIC_05980</name>
</gene>
<reference evidence="2" key="1">
    <citation type="journal article" date="2019" name="Int. J. Syst. Evol. Microbiol.">
        <title>The Global Catalogue of Microorganisms (GCM) 10K type strain sequencing project: providing services to taxonomists for standard genome sequencing and annotation.</title>
        <authorList>
            <consortium name="The Broad Institute Genomics Platform"/>
            <consortium name="The Broad Institute Genome Sequencing Center for Infectious Disease"/>
            <person name="Wu L."/>
            <person name="Ma J."/>
        </authorList>
    </citation>
    <scope>NUCLEOTIDE SEQUENCE [LARGE SCALE GENOMIC DNA]</scope>
    <source>
        <strain evidence="2">CGMCC 4.1621</strain>
    </source>
</reference>
<proteinExistence type="predicted"/>
<evidence type="ECO:0000313" key="1">
    <source>
        <dbReference type="EMBL" id="MFC7061408.1"/>
    </source>
</evidence>